<proteinExistence type="predicted"/>
<reference evidence="2 3" key="1">
    <citation type="submission" date="2016-03" db="EMBL/GenBank/DDBJ databases">
        <authorList>
            <person name="Ploux O."/>
        </authorList>
    </citation>
    <scope>NUCLEOTIDE SEQUENCE [LARGE SCALE GENOMIC DNA]</scope>
    <source>
        <strain evidence="2 3">UAMH 11012</strain>
    </source>
</reference>
<dbReference type="AlphaFoldDB" id="A0A1L7WJW5"/>
<keyword evidence="3" id="KW-1185">Reference proteome</keyword>
<protein>
    <submittedName>
        <fullName evidence="2">Uncharacterized protein</fullName>
    </submittedName>
</protein>
<gene>
    <name evidence="2" type="ORF">PAC_02945</name>
</gene>
<dbReference type="EMBL" id="FJOG01000003">
    <property type="protein sequence ID" value="CZR53067.1"/>
    <property type="molecule type" value="Genomic_DNA"/>
</dbReference>
<dbReference type="Proteomes" id="UP000184330">
    <property type="component" value="Unassembled WGS sequence"/>
</dbReference>
<organism evidence="2 3">
    <name type="scientific">Phialocephala subalpina</name>
    <dbReference type="NCBI Taxonomy" id="576137"/>
    <lineage>
        <taxon>Eukaryota</taxon>
        <taxon>Fungi</taxon>
        <taxon>Dikarya</taxon>
        <taxon>Ascomycota</taxon>
        <taxon>Pezizomycotina</taxon>
        <taxon>Leotiomycetes</taxon>
        <taxon>Helotiales</taxon>
        <taxon>Mollisiaceae</taxon>
        <taxon>Phialocephala</taxon>
        <taxon>Phialocephala fortinii species complex</taxon>
    </lineage>
</organism>
<feature type="coiled-coil region" evidence="1">
    <location>
        <begin position="366"/>
        <end position="407"/>
    </location>
</feature>
<accession>A0A1L7WJW5</accession>
<feature type="coiled-coil region" evidence="1">
    <location>
        <begin position="296"/>
        <end position="330"/>
    </location>
</feature>
<name>A0A1L7WJW5_9HELO</name>
<dbReference type="OrthoDB" id="10518700at2759"/>
<sequence>MAEPKDTQSSPTAILSAQTSDATKIMIASTVALHKATSNEMVYQDRIENLSQQLHDARTQLTNSLQQSNGFYRQIIETDQRHADEIELLKIKSDELVNAAIDNTTTRLTAIHNNDMVKIAAAHNKYVKDLITTHDRSEEALSDKYTEFAKSLKAKYDKNRDELKNILEQKAEEDCRALRQANERLTIETKSLRKKVEGFQGMKGEVEPLRKEVSELRKELDAVTKELSTTKSQLSKRTAKYHEIQSSKQSVSDLQWELSMVKKDRDTVRAQLDKEMTKSKHVKDIESVVLKLELELAEANKGLDAGKIQVAELKDNLALAERNLKAFKLQLWNEAKISQETRDTNDYLIRTYIVAVFGSEFLGEKEGDMKEELRKLANDKERTEELVELGRETVENLRGEVKKLKLELHTEEPLVKKGVGIRERFLEQEAKHRDHVKNSY</sequence>
<evidence type="ECO:0000313" key="3">
    <source>
        <dbReference type="Proteomes" id="UP000184330"/>
    </source>
</evidence>
<dbReference type="Gene3D" id="6.10.250.3110">
    <property type="match status" value="1"/>
</dbReference>
<evidence type="ECO:0000256" key="1">
    <source>
        <dbReference type="SAM" id="Coils"/>
    </source>
</evidence>
<feature type="coiled-coil region" evidence="1">
    <location>
        <begin position="149"/>
        <end position="233"/>
    </location>
</feature>
<keyword evidence="1" id="KW-0175">Coiled coil</keyword>
<feature type="coiled-coil region" evidence="1">
    <location>
        <begin position="40"/>
        <end position="67"/>
    </location>
</feature>
<evidence type="ECO:0000313" key="2">
    <source>
        <dbReference type="EMBL" id="CZR53067.1"/>
    </source>
</evidence>